<sequence>MLPAKQNKVDLSKLSEEEKKIFKMYGRLPSGKDLVNRKLKDRKYFDSGDYAMQKAGKTSATEVGLIHPSPDTIPHPQSPSVVPITTTTQSHSPKESLSQLAKDSRDDIPAEFESV</sequence>
<feature type="region of interest" description="Disordered" evidence="3">
    <location>
        <begin position="59"/>
        <end position="115"/>
    </location>
</feature>
<accession>A0ABR2WZD8</accession>
<keyword evidence="5" id="KW-1185">Reference proteome</keyword>
<dbReference type="Pfam" id="PF04667">
    <property type="entry name" value="Endosulfine"/>
    <property type="match status" value="1"/>
</dbReference>
<evidence type="ECO:0000256" key="2">
    <source>
        <dbReference type="RuleBase" id="RU363120"/>
    </source>
</evidence>
<gene>
    <name evidence="4" type="ORF">K7432_003757</name>
</gene>
<comment type="caution">
    <text evidence="4">The sequence shown here is derived from an EMBL/GenBank/DDBJ whole genome shotgun (WGS) entry which is preliminary data.</text>
</comment>
<dbReference type="Proteomes" id="UP001479436">
    <property type="component" value="Unassembled WGS sequence"/>
</dbReference>
<name>A0ABR2WZD8_9FUNG</name>
<evidence type="ECO:0000313" key="5">
    <source>
        <dbReference type="Proteomes" id="UP001479436"/>
    </source>
</evidence>
<evidence type="ECO:0000256" key="1">
    <source>
        <dbReference type="ARBA" id="ARBA00010520"/>
    </source>
</evidence>
<proteinExistence type="inferred from homology"/>
<protein>
    <recommendedName>
        <fullName evidence="2">mRNA stability protein</fullName>
    </recommendedName>
</protein>
<evidence type="ECO:0000313" key="4">
    <source>
        <dbReference type="EMBL" id="KAK9766861.1"/>
    </source>
</evidence>
<dbReference type="PANTHER" id="PTHR10358">
    <property type="entry name" value="ENDOSULFINE"/>
    <property type="match status" value="1"/>
</dbReference>
<dbReference type="PANTHER" id="PTHR10358:SF6">
    <property type="entry name" value="ENDOSULFINE, ISOFORM A"/>
    <property type="match status" value="1"/>
</dbReference>
<dbReference type="InterPro" id="IPR006760">
    <property type="entry name" value="Endosulphine"/>
</dbReference>
<reference evidence="4 5" key="1">
    <citation type="submission" date="2023-04" db="EMBL/GenBank/DDBJ databases">
        <title>Genome of Basidiobolus ranarum AG-B5.</title>
        <authorList>
            <person name="Stajich J.E."/>
            <person name="Carter-House D."/>
            <person name="Gryganskyi A."/>
        </authorList>
    </citation>
    <scope>NUCLEOTIDE SEQUENCE [LARGE SCALE GENOMIC DNA]</scope>
    <source>
        <strain evidence="4 5">AG-B5</strain>
    </source>
</reference>
<feature type="compositionally biased region" description="Polar residues" evidence="3">
    <location>
        <begin position="78"/>
        <end position="101"/>
    </location>
</feature>
<evidence type="ECO:0000256" key="3">
    <source>
        <dbReference type="SAM" id="MobiDB-lite"/>
    </source>
</evidence>
<comment type="similarity">
    <text evidence="1 2">Belongs to the endosulfine family.</text>
</comment>
<organism evidence="4 5">
    <name type="scientific">Basidiobolus ranarum</name>
    <dbReference type="NCBI Taxonomy" id="34480"/>
    <lineage>
        <taxon>Eukaryota</taxon>
        <taxon>Fungi</taxon>
        <taxon>Fungi incertae sedis</taxon>
        <taxon>Zoopagomycota</taxon>
        <taxon>Entomophthoromycotina</taxon>
        <taxon>Basidiobolomycetes</taxon>
        <taxon>Basidiobolales</taxon>
        <taxon>Basidiobolaceae</taxon>
        <taxon>Basidiobolus</taxon>
    </lineage>
</organism>
<comment type="function">
    <text evidence="2">Plays an essential role in initiation of the G0 program by preventing the degradation of specific nutrient-regulated mRNAs via the 5'-3' mRNA decay pathway.</text>
</comment>
<dbReference type="EMBL" id="JASJQH010000118">
    <property type="protein sequence ID" value="KAK9766861.1"/>
    <property type="molecule type" value="Genomic_DNA"/>
</dbReference>